<dbReference type="PRINTS" id="PR00081">
    <property type="entry name" value="GDHRDH"/>
</dbReference>
<proteinExistence type="inferred from homology"/>
<evidence type="ECO:0000256" key="1">
    <source>
        <dbReference type="ARBA" id="ARBA00006484"/>
    </source>
</evidence>
<dbReference type="Pfam" id="PF00106">
    <property type="entry name" value="adh_short"/>
    <property type="match status" value="1"/>
</dbReference>
<reference evidence="4" key="2">
    <citation type="submission" date="2020-05" db="UniProtKB">
        <authorList>
            <consortium name="EnsemblMetazoa"/>
        </authorList>
    </citation>
    <scope>IDENTIFICATION</scope>
    <source>
        <strain evidence="4">CM1001059</strain>
    </source>
</reference>
<keyword evidence="5" id="KW-1185">Reference proteome</keyword>
<dbReference type="SUPFAM" id="SSF51735">
    <property type="entry name" value="NAD(P)-binding Rossmann-fold domains"/>
    <property type="match status" value="1"/>
</dbReference>
<evidence type="ECO:0000313" key="5">
    <source>
        <dbReference type="Proteomes" id="UP000075902"/>
    </source>
</evidence>
<sequence length="295" mass="32101">MVRTEMPPSTVFAEEPCLEPEDIADAVLYALGTPPRVQIHELTIKPHSKMDRWTGRVAVVTGASSGIGAAVVKSLANAGMIVIGLARRVERVEELRQQLSEQAAQRLHAIRCDVTREEDIVAAFDRIEQQYGGVDVLINNAGIARGGINLFTPGNADPLRQVLDTNVMGVVLCSREAFQSMKRRSVDGHIVQVNSVLGHTVPAFASFNIYPASKFAVTALTESMRHELRIEGTRIKVTSISPGLVRTEAVPSELKTGQTPILEPEDVADAVLYVLGTPPRVQVHELTIRPVGEMM</sequence>
<comment type="similarity">
    <text evidence="1 3">Belongs to the short-chain dehydrogenases/reductases (SDR) family.</text>
</comment>
<dbReference type="PANTHER" id="PTHR43115:SF4">
    <property type="entry name" value="DEHYDROGENASE_REDUCTASE SDR FAMILY MEMBER 11"/>
    <property type="match status" value="1"/>
</dbReference>
<dbReference type="Proteomes" id="UP000075902">
    <property type="component" value="Unassembled WGS sequence"/>
</dbReference>
<dbReference type="PANTHER" id="PTHR43115">
    <property type="entry name" value="DEHYDROGENASE/REDUCTASE SDR FAMILY MEMBER 11"/>
    <property type="match status" value="1"/>
</dbReference>
<keyword evidence="2" id="KW-0560">Oxidoreductase</keyword>
<dbReference type="PRINTS" id="PR00080">
    <property type="entry name" value="SDRFAMILY"/>
</dbReference>
<name>A0A182U549_9DIPT</name>
<evidence type="ECO:0000256" key="2">
    <source>
        <dbReference type="ARBA" id="ARBA00023002"/>
    </source>
</evidence>
<evidence type="ECO:0008006" key="6">
    <source>
        <dbReference type="Google" id="ProtNLM"/>
    </source>
</evidence>
<protein>
    <recommendedName>
        <fullName evidence="6">Dehydrogenase</fullName>
    </recommendedName>
</protein>
<dbReference type="EnsemblMetazoa" id="AMEC014066-RA">
    <property type="protein sequence ID" value="AMEC014066-PA"/>
    <property type="gene ID" value="AMEC014066"/>
</dbReference>
<dbReference type="GO" id="GO:0016616">
    <property type="term" value="F:oxidoreductase activity, acting on the CH-OH group of donors, NAD or NADP as acceptor"/>
    <property type="evidence" value="ECO:0007669"/>
    <property type="project" value="UniProtKB-ARBA"/>
</dbReference>
<dbReference type="STRING" id="34690.A0A182U549"/>
<dbReference type="InterPro" id="IPR002347">
    <property type="entry name" value="SDR_fam"/>
</dbReference>
<dbReference type="VEuPathDB" id="VectorBase:AMEC014066"/>
<dbReference type="Gene3D" id="3.40.50.720">
    <property type="entry name" value="NAD(P)-binding Rossmann-like Domain"/>
    <property type="match status" value="1"/>
</dbReference>
<evidence type="ECO:0000256" key="3">
    <source>
        <dbReference type="RuleBase" id="RU000363"/>
    </source>
</evidence>
<organism evidence="4 5">
    <name type="scientific">Anopheles melas</name>
    <dbReference type="NCBI Taxonomy" id="34690"/>
    <lineage>
        <taxon>Eukaryota</taxon>
        <taxon>Metazoa</taxon>
        <taxon>Ecdysozoa</taxon>
        <taxon>Arthropoda</taxon>
        <taxon>Hexapoda</taxon>
        <taxon>Insecta</taxon>
        <taxon>Pterygota</taxon>
        <taxon>Neoptera</taxon>
        <taxon>Endopterygota</taxon>
        <taxon>Diptera</taxon>
        <taxon>Nematocera</taxon>
        <taxon>Culicoidea</taxon>
        <taxon>Culicidae</taxon>
        <taxon>Anophelinae</taxon>
        <taxon>Anopheles</taxon>
    </lineage>
</organism>
<evidence type="ECO:0000313" key="4">
    <source>
        <dbReference type="EnsemblMetazoa" id="AMEC014066-PA"/>
    </source>
</evidence>
<dbReference type="InterPro" id="IPR020904">
    <property type="entry name" value="Sc_DH/Rdtase_CS"/>
</dbReference>
<reference evidence="5" key="1">
    <citation type="submission" date="2014-01" db="EMBL/GenBank/DDBJ databases">
        <title>The Genome Sequence of Anopheles melas CM1001059_A (V2).</title>
        <authorList>
            <consortium name="The Broad Institute Genomics Platform"/>
            <person name="Neafsey D.E."/>
            <person name="Besansky N."/>
            <person name="Howell P."/>
            <person name="Walton C."/>
            <person name="Young S.K."/>
            <person name="Zeng Q."/>
            <person name="Gargeya S."/>
            <person name="Fitzgerald M."/>
            <person name="Haas B."/>
            <person name="Abouelleil A."/>
            <person name="Allen A.W."/>
            <person name="Alvarado L."/>
            <person name="Arachchi H.M."/>
            <person name="Berlin A.M."/>
            <person name="Chapman S.B."/>
            <person name="Gainer-Dewar J."/>
            <person name="Goldberg J."/>
            <person name="Griggs A."/>
            <person name="Gujja S."/>
            <person name="Hansen M."/>
            <person name="Howarth C."/>
            <person name="Imamovic A."/>
            <person name="Ireland A."/>
            <person name="Larimer J."/>
            <person name="McCowan C."/>
            <person name="Murphy C."/>
            <person name="Pearson M."/>
            <person name="Poon T.W."/>
            <person name="Priest M."/>
            <person name="Roberts A."/>
            <person name="Saif S."/>
            <person name="Shea T."/>
            <person name="Sisk P."/>
            <person name="Sykes S."/>
            <person name="Wortman J."/>
            <person name="Nusbaum C."/>
            <person name="Birren B."/>
        </authorList>
    </citation>
    <scope>NUCLEOTIDE SEQUENCE [LARGE SCALE GENOMIC DNA]</scope>
    <source>
        <strain evidence="5">CM1001059</strain>
    </source>
</reference>
<dbReference type="InterPro" id="IPR036291">
    <property type="entry name" value="NAD(P)-bd_dom_sf"/>
</dbReference>
<dbReference type="AlphaFoldDB" id="A0A182U549"/>
<dbReference type="PROSITE" id="PS00061">
    <property type="entry name" value="ADH_SHORT"/>
    <property type="match status" value="1"/>
</dbReference>
<accession>A0A182U549</accession>